<gene>
    <name evidence="1" type="ORF">EDB92DRAFT_527084</name>
</gene>
<accession>A0AAD4Q7P9</accession>
<dbReference type="EMBL" id="JAKELL010000201">
    <property type="protein sequence ID" value="KAH8978839.1"/>
    <property type="molecule type" value="Genomic_DNA"/>
</dbReference>
<evidence type="ECO:0000313" key="1">
    <source>
        <dbReference type="EMBL" id="KAH8978839.1"/>
    </source>
</evidence>
<reference evidence="1" key="1">
    <citation type="submission" date="2022-01" db="EMBL/GenBank/DDBJ databases">
        <title>Comparative genomics reveals a dynamic genome evolution in the ectomycorrhizal milk-cap (Lactarius) mushrooms.</title>
        <authorList>
            <consortium name="DOE Joint Genome Institute"/>
            <person name="Lebreton A."/>
            <person name="Tang N."/>
            <person name="Kuo A."/>
            <person name="LaButti K."/>
            <person name="Drula E."/>
            <person name="Barry K."/>
            <person name="Clum A."/>
            <person name="Lipzen A."/>
            <person name="Mousain D."/>
            <person name="Ng V."/>
            <person name="Wang R."/>
            <person name="Wang X."/>
            <person name="Dai Y."/>
            <person name="Henrissat B."/>
            <person name="Grigoriev I.V."/>
            <person name="Guerin-Laguette A."/>
            <person name="Yu F."/>
            <person name="Martin F.M."/>
        </authorList>
    </citation>
    <scope>NUCLEOTIDE SEQUENCE</scope>
    <source>
        <strain evidence="1">QP</strain>
    </source>
</reference>
<comment type="caution">
    <text evidence="1">The sequence shown here is derived from an EMBL/GenBank/DDBJ whole genome shotgun (WGS) entry which is preliminary data.</text>
</comment>
<name>A0AAD4Q7P9_9AGAM</name>
<organism evidence="1 2">
    <name type="scientific">Lactarius akahatsu</name>
    <dbReference type="NCBI Taxonomy" id="416441"/>
    <lineage>
        <taxon>Eukaryota</taxon>
        <taxon>Fungi</taxon>
        <taxon>Dikarya</taxon>
        <taxon>Basidiomycota</taxon>
        <taxon>Agaricomycotina</taxon>
        <taxon>Agaricomycetes</taxon>
        <taxon>Russulales</taxon>
        <taxon>Russulaceae</taxon>
        <taxon>Lactarius</taxon>
    </lineage>
</organism>
<sequence>MCGIPCSGPRSSCSRFCYQKWQAWSLRQWLRPRNEWKSHETARVWPHVPKRTKSRRGVTATWFLFLVLLRFPLPNGTKRYSPVRFGVCVSKRGAFTGPHLSRALNPKNVTTSCTRGIIGALCFVFGPQFVTSAVSTRDTPDGRHRITIGAYYRGVMCQVQSAFTGIFNRTANHSGESAKCHLERWSRPFCCD</sequence>
<protein>
    <submittedName>
        <fullName evidence="1">Uncharacterized protein</fullName>
    </submittedName>
</protein>
<dbReference type="Proteomes" id="UP001201163">
    <property type="component" value="Unassembled WGS sequence"/>
</dbReference>
<dbReference type="AlphaFoldDB" id="A0AAD4Q7P9"/>
<proteinExistence type="predicted"/>
<evidence type="ECO:0000313" key="2">
    <source>
        <dbReference type="Proteomes" id="UP001201163"/>
    </source>
</evidence>
<keyword evidence="2" id="KW-1185">Reference proteome</keyword>